<dbReference type="Pfam" id="PF20511">
    <property type="entry name" value="PMI_typeI_cat"/>
    <property type="match status" value="1"/>
</dbReference>
<evidence type="ECO:0000259" key="17">
    <source>
        <dbReference type="Pfam" id="PF21621"/>
    </source>
</evidence>
<dbReference type="InterPro" id="IPR018050">
    <property type="entry name" value="Pmannose_isomerase-type1_CS"/>
</dbReference>
<dbReference type="PROSITE" id="PS00965">
    <property type="entry name" value="PMI_I_1"/>
    <property type="match status" value="1"/>
</dbReference>
<feature type="domain" description="Phosphomannose isomerase type I catalytic" evidence="15">
    <location>
        <begin position="5"/>
        <end position="151"/>
    </location>
</feature>
<evidence type="ECO:0000256" key="14">
    <source>
        <dbReference type="PIRSR" id="PIRSR001480-2"/>
    </source>
</evidence>
<evidence type="ECO:0000256" key="12">
    <source>
        <dbReference type="ARBA" id="ARBA00058469"/>
    </source>
</evidence>
<protein>
    <recommendedName>
        <fullName evidence="5">Mannose-6-phosphate isomerase</fullName>
        <ecNumber evidence="4">5.3.1.8</ecNumber>
    </recommendedName>
    <alternativeName>
        <fullName evidence="10">Phosphohexomutase</fullName>
    </alternativeName>
    <alternativeName>
        <fullName evidence="11">Phosphomannose isomerase</fullName>
    </alternativeName>
</protein>
<evidence type="ECO:0000256" key="13">
    <source>
        <dbReference type="PIRSR" id="PIRSR001480-1"/>
    </source>
</evidence>
<feature type="binding site" evidence="14">
    <location>
        <position position="263"/>
    </location>
    <ligand>
        <name>Zn(2+)</name>
        <dbReference type="ChEBI" id="CHEBI:29105"/>
    </ligand>
</feature>
<evidence type="ECO:0000313" key="21">
    <source>
        <dbReference type="Proteomes" id="UP001224812"/>
    </source>
</evidence>
<dbReference type="GeneID" id="83545383"/>
<dbReference type="GO" id="GO:0004476">
    <property type="term" value="F:mannose-6-phosphate isomerase activity"/>
    <property type="evidence" value="ECO:0007669"/>
    <property type="project" value="UniProtKB-EC"/>
</dbReference>
<sequence length="394" mass="44563">MSDLLFKLDNVIQNYAWGSKTSLNQLFDIPNPDNKPQAELWMGAHPNGCSKNAETGELLSTLINQNIVNFLGDHTASQFGELPFLFKVLCAEEPLSIQVHPNKKKAELGFAKENEKGVDLKAPYRNYKDPNHKPELVYALTPYKAMNGFRPIEQIIQLFEEANLPSLKKEITSLKQSQNSEELKHFFSAIMSLNNEQKDQTLTELYTQLKKGAKTKLGKEAFDYIQHFRQYYDNDIGLLSPLMLNTIELQPSEAMFLYAETPHAYVQGTGLEIMANSDNVLRAGLTPKYIDVAELIDNTKFDSILPENIKIKPNQNNEYPIPVPDFKFSIMTVTESIKTQSLDSAEILFCIKGEIIINSHNKQIILHKGESAFIGYGLKNYQYSGKGVIARAYV</sequence>
<proteinExistence type="inferred from homology"/>
<dbReference type="GO" id="GO:0005829">
    <property type="term" value="C:cytosol"/>
    <property type="evidence" value="ECO:0007669"/>
    <property type="project" value="TreeGrafter"/>
</dbReference>
<dbReference type="GO" id="GO:0008270">
    <property type="term" value="F:zinc ion binding"/>
    <property type="evidence" value="ECO:0007669"/>
    <property type="project" value="InterPro"/>
</dbReference>
<comment type="cofactor">
    <cofactor evidence="14">
        <name>Zn(2+)</name>
        <dbReference type="ChEBI" id="CHEBI:29105"/>
    </cofactor>
    <text evidence="14">Binds 1 zinc ion per subunit.</text>
</comment>
<comment type="subcellular location">
    <subcellularLocation>
        <location evidence="2">Cytoplasm</location>
    </subcellularLocation>
</comment>
<dbReference type="Gene3D" id="2.60.120.10">
    <property type="entry name" value="Jelly Rolls"/>
    <property type="match status" value="2"/>
</dbReference>
<dbReference type="EMBL" id="FOBN01000004">
    <property type="protein sequence ID" value="SEM07102.1"/>
    <property type="molecule type" value="Genomic_DNA"/>
</dbReference>
<keyword evidence="6" id="KW-0963">Cytoplasm</keyword>
<evidence type="ECO:0000259" key="15">
    <source>
        <dbReference type="Pfam" id="PF20511"/>
    </source>
</evidence>
<dbReference type="PROSITE" id="PS00966">
    <property type="entry name" value="PMI_I_2"/>
    <property type="match status" value="1"/>
</dbReference>
<evidence type="ECO:0000256" key="11">
    <source>
        <dbReference type="ARBA" id="ARBA00030762"/>
    </source>
</evidence>
<feature type="domain" description="Mannose-6-phosphate isomerase cupin" evidence="17">
    <location>
        <begin position="318"/>
        <end position="394"/>
    </location>
</feature>
<dbReference type="PIRSF" id="PIRSF001480">
    <property type="entry name" value="Mannose-6-phosphate_isomerase"/>
    <property type="match status" value="1"/>
</dbReference>
<dbReference type="InterPro" id="IPR014710">
    <property type="entry name" value="RmlC-like_jellyroll"/>
</dbReference>
<dbReference type="Proteomes" id="UP001224812">
    <property type="component" value="Unassembled WGS sequence"/>
</dbReference>
<comment type="similarity">
    <text evidence="3">Belongs to the mannose-6-phosphate isomerase type 1 family.</text>
</comment>
<evidence type="ECO:0000256" key="2">
    <source>
        <dbReference type="ARBA" id="ARBA00004496"/>
    </source>
</evidence>
<dbReference type="InterPro" id="IPR016305">
    <property type="entry name" value="Mannose-6-P_Isomerase"/>
</dbReference>
<dbReference type="RefSeq" id="WP_090920734.1">
    <property type="nucleotide sequence ID" value="NZ_CP016180.1"/>
</dbReference>
<dbReference type="PRINTS" id="PR00714">
    <property type="entry name" value="MAN6PISMRASE"/>
</dbReference>
<evidence type="ECO:0000256" key="7">
    <source>
        <dbReference type="ARBA" id="ARBA00022723"/>
    </source>
</evidence>
<organism evidence="19 20">
    <name type="scientific">Phocoenobacter skyensis</name>
    <dbReference type="NCBI Taxonomy" id="97481"/>
    <lineage>
        <taxon>Bacteria</taxon>
        <taxon>Pseudomonadati</taxon>
        <taxon>Pseudomonadota</taxon>
        <taxon>Gammaproteobacteria</taxon>
        <taxon>Pasteurellales</taxon>
        <taxon>Pasteurellaceae</taxon>
        <taxon>Phocoenobacter</taxon>
    </lineage>
</organism>
<dbReference type="FunFam" id="2.60.120.10:FF:000030">
    <property type="entry name" value="Mannose-6-phosphate isomerase ManA"/>
    <property type="match status" value="1"/>
</dbReference>
<reference evidence="19" key="2">
    <citation type="submission" date="2016-10" db="EMBL/GenBank/DDBJ databases">
        <authorList>
            <person name="de Groot N.N."/>
        </authorList>
    </citation>
    <scope>NUCLEOTIDE SEQUENCE [LARGE SCALE GENOMIC DNA]</scope>
    <source>
        <strain evidence="19">DSM 24204</strain>
    </source>
</reference>
<evidence type="ECO:0000256" key="6">
    <source>
        <dbReference type="ARBA" id="ARBA00022490"/>
    </source>
</evidence>
<dbReference type="InterPro" id="IPR046457">
    <property type="entry name" value="PMI_typeI_cat"/>
</dbReference>
<dbReference type="EC" id="5.3.1.8" evidence="4"/>
<evidence type="ECO:0000313" key="18">
    <source>
        <dbReference type="EMBL" id="MDP8085256.1"/>
    </source>
</evidence>
<keyword evidence="9 19" id="KW-0413">Isomerase</keyword>
<dbReference type="InterPro" id="IPR049071">
    <property type="entry name" value="MPI_cupin_dom"/>
</dbReference>
<evidence type="ECO:0000313" key="19">
    <source>
        <dbReference type="EMBL" id="SEM07102.1"/>
    </source>
</evidence>
<dbReference type="PANTHER" id="PTHR10309:SF0">
    <property type="entry name" value="MANNOSE-6-PHOSPHATE ISOMERASE"/>
    <property type="match status" value="1"/>
</dbReference>
<dbReference type="EMBL" id="JASAVS010000008">
    <property type="protein sequence ID" value="MDP8085256.1"/>
    <property type="molecule type" value="Genomic_DNA"/>
</dbReference>
<dbReference type="Gene3D" id="1.10.441.10">
    <property type="entry name" value="Phosphomannose Isomerase, domain 2"/>
    <property type="match status" value="1"/>
</dbReference>
<dbReference type="SUPFAM" id="SSF51182">
    <property type="entry name" value="RmlC-like cupins"/>
    <property type="match status" value="1"/>
</dbReference>
<feature type="active site" evidence="13">
    <location>
        <position position="282"/>
    </location>
</feature>
<dbReference type="CDD" id="cd07011">
    <property type="entry name" value="cupin_PMI_type_I_N"/>
    <property type="match status" value="1"/>
</dbReference>
<name>A0A1H7VCW2_9PAST</name>
<feature type="binding site" evidence="14">
    <location>
        <position position="135"/>
    </location>
    <ligand>
        <name>Zn(2+)</name>
        <dbReference type="ChEBI" id="CHEBI:29105"/>
    </ligand>
</feature>
<dbReference type="STRING" id="97481.SAMN05444853_10475"/>
<dbReference type="GO" id="GO:0005975">
    <property type="term" value="P:carbohydrate metabolic process"/>
    <property type="evidence" value="ECO:0007669"/>
    <property type="project" value="InterPro"/>
</dbReference>
<evidence type="ECO:0000256" key="4">
    <source>
        <dbReference type="ARBA" id="ARBA00011956"/>
    </source>
</evidence>
<keyword evidence="21" id="KW-1185">Reference proteome</keyword>
<evidence type="ECO:0000256" key="1">
    <source>
        <dbReference type="ARBA" id="ARBA00000757"/>
    </source>
</evidence>
<dbReference type="AlphaFoldDB" id="A0A1H7VCW2"/>
<feature type="binding site" evidence="14">
    <location>
        <position position="98"/>
    </location>
    <ligand>
        <name>Zn(2+)</name>
        <dbReference type="ChEBI" id="CHEBI:29105"/>
    </ligand>
</feature>
<dbReference type="Pfam" id="PF20512">
    <property type="entry name" value="PMI_typeI_hel"/>
    <property type="match status" value="1"/>
</dbReference>
<evidence type="ECO:0000259" key="16">
    <source>
        <dbReference type="Pfam" id="PF20512"/>
    </source>
</evidence>
<accession>A0A1H7VCW2</accession>
<dbReference type="Proteomes" id="UP000198883">
    <property type="component" value="Unassembled WGS sequence"/>
</dbReference>
<feature type="domain" description="Phosphomannose isomerase type I helical insertion" evidence="16">
    <location>
        <begin position="172"/>
        <end position="244"/>
    </location>
</feature>
<keyword evidence="7 14" id="KW-0479">Metal-binding</keyword>
<comment type="catalytic activity">
    <reaction evidence="1">
        <text>D-mannose 6-phosphate = D-fructose 6-phosphate</text>
        <dbReference type="Rhea" id="RHEA:12356"/>
        <dbReference type="ChEBI" id="CHEBI:58735"/>
        <dbReference type="ChEBI" id="CHEBI:61527"/>
        <dbReference type="EC" id="5.3.1.8"/>
    </reaction>
</comment>
<dbReference type="OrthoDB" id="9792649at2"/>
<dbReference type="Pfam" id="PF21621">
    <property type="entry name" value="MPI_cupin_dom"/>
    <property type="match status" value="1"/>
</dbReference>
<dbReference type="GO" id="GO:0009298">
    <property type="term" value="P:GDP-mannose biosynthetic process"/>
    <property type="evidence" value="ECO:0007669"/>
    <property type="project" value="InterPro"/>
</dbReference>
<evidence type="ECO:0000256" key="8">
    <source>
        <dbReference type="ARBA" id="ARBA00022833"/>
    </source>
</evidence>
<gene>
    <name evidence="18" type="primary">manA</name>
    <name evidence="18" type="ORF">QJT92_04860</name>
    <name evidence="19" type="ORF">SAMN05444853_10475</name>
</gene>
<dbReference type="InterPro" id="IPR046458">
    <property type="entry name" value="PMI_typeI_hel"/>
</dbReference>
<reference evidence="20" key="1">
    <citation type="submission" date="2016-10" db="EMBL/GenBank/DDBJ databases">
        <authorList>
            <person name="Varghese N."/>
            <person name="Submissions S."/>
        </authorList>
    </citation>
    <scope>NUCLEOTIDE SEQUENCE [LARGE SCALE GENOMIC DNA]</scope>
    <source>
        <strain evidence="20">DSM 24204</strain>
    </source>
</reference>
<evidence type="ECO:0000313" key="20">
    <source>
        <dbReference type="Proteomes" id="UP000198883"/>
    </source>
</evidence>
<dbReference type="InterPro" id="IPR001250">
    <property type="entry name" value="Man6P_Isoase-1"/>
</dbReference>
<evidence type="ECO:0000256" key="3">
    <source>
        <dbReference type="ARBA" id="ARBA00010772"/>
    </source>
</evidence>
<dbReference type="InterPro" id="IPR011051">
    <property type="entry name" value="RmlC_Cupin_sf"/>
</dbReference>
<comment type="function">
    <text evidence="12">Involved in the conversion of glucose to GDP-L-fucose, which can be converted to L-fucose, a capsular polysaccharide.</text>
</comment>
<evidence type="ECO:0000256" key="9">
    <source>
        <dbReference type="ARBA" id="ARBA00023235"/>
    </source>
</evidence>
<evidence type="ECO:0000256" key="10">
    <source>
        <dbReference type="ARBA" id="ARBA00029741"/>
    </source>
</evidence>
<reference evidence="18 21" key="3">
    <citation type="journal article" date="2023" name="Front. Microbiol.">
        <title>Phylogeography and host specificity of Pasteurellaceae pathogenic to sea-farmed fish in the north-east Atlantic.</title>
        <authorList>
            <person name="Gulla S."/>
            <person name="Colquhoun D.J."/>
            <person name="Olsen A.B."/>
            <person name="Spilsberg B."/>
            <person name="Lagesen K."/>
            <person name="Aakesson C.P."/>
            <person name="Strom S."/>
            <person name="Manji F."/>
            <person name="Birkbeck T.H."/>
            <person name="Nilsen H.K."/>
        </authorList>
    </citation>
    <scope>NUCLEOTIDE SEQUENCE [LARGE SCALE GENOMIC DNA]</scope>
    <source>
        <strain evidence="18 21">VIO11850</strain>
    </source>
</reference>
<dbReference type="NCBIfam" id="TIGR00218">
    <property type="entry name" value="manA"/>
    <property type="match status" value="1"/>
</dbReference>
<dbReference type="PANTHER" id="PTHR10309">
    <property type="entry name" value="MANNOSE-6-PHOSPHATE ISOMERASE"/>
    <property type="match status" value="1"/>
</dbReference>
<keyword evidence="8 14" id="KW-0862">Zinc</keyword>
<feature type="binding site" evidence="14">
    <location>
        <position position="100"/>
    </location>
    <ligand>
        <name>Zn(2+)</name>
        <dbReference type="ChEBI" id="CHEBI:29105"/>
    </ligand>
</feature>
<evidence type="ECO:0000256" key="5">
    <source>
        <dbReference type="ARBA" id="ARBA00018236"/>
    </source>
</evidence>